<keyword evidence="2" id="KW-1185">Reference proteome</keyword>
<organism evidence="1 2">
    <name type="scientific">Paenibacillus chartarius</name>
    <dbReference type="NCBI Taxonomy" id="747481"/>
    <lineage>
        <taxon>Bacteria</taxon>
        <taxon>Bacillati</taxon>
        <taxon>Bacillota</taxon>
        <taxon>Bacilli</taxon>
        <taxon>Bacillales</taxon>
        <taxon>Paenibacillaceae</taxon>
        <taxon>Paenibacillus</taxon>
    </lineage>
</organism>
<dbReference type="Proteomes" id="UP001589776">
    <property type="component" value="Unassembled WGS sequence"/>
</dbReference>
<proteinExistence type="predicted"/>
<evidence type="ECO:0000313" key="2">
    <source>
        <dbReference type="Proteomes" id="UP001589776"/>
    </source>
</evidence>
<name>A0ABV6DML1_9BACL</name>
<sequence length="199" mass="23360">MADGRTPWQVFRDERYIGNSRVDPCSKILKRNLCFRWLEQNCDPGKTIVYLGLDWTEMHRYERAKPYWSPWNIRAPLCEEPYFTKPDMLAWLKQTGIRPPRLYGMGFPHNNCGGFCVKAGQAQFKLLLKTMPDRYAYHEQQEELLRRYLNKNVAILRRTAGGRTVPLTLRQLREETEKSSRPLLPEAEEWGGCGCFVDV</sequence>
<gene>
    <name evidence="1" type="ORF">ACFFK0_15760</name>
</gene>
<evidence type="ECO:0000313" key="1">
    <source>
        <dbReference type="EMBL" id="MFC0213887.1"/>
    </source>
</evidence>
<protein>
    <recommendedName>
        <fullName evidence="3">Phosphoadenosine phosphosulphate reductase domain-containing protein</fullName>
    </recommendedName>
</protein>
<dbReference type="RefSeq" id="WP_377471217.1">
    <property type="nucleotide sequence ID" value="NZ_JBHLWN010000065.1"/>
</dbReference>
<dbReference type="EMBL" id="JBHLWN010000065">
    <property type="protein sequence ID" value="MFC0213887.1"/>
    <property type="molecule type" value="Genomic_DNA"/>
</dbReference>
<comment type="caution">
    <text evidence="1">The sequence shown here is derived from an EMBL/GenBank/DDBJ whole genome shotgun (WGS) entry which is preliminary data.</text>
</comment>
<reference evidence="1 2" key="1">
    <citation type="submission" date="2024-09" db="EMBL/GenBank/DDBJ databases">
        <authorList>
            <person name="Sun Q."/>
            <person name="Mori K."/>
        </authorList>
    </citation>
    <scope>NUCLEOTIDE SEQUENCE [LARGE SCALE GENOMIC DNA]</scope>
    <source>
        <strain evidence="1 2">CCM 7759</strain>
    </source>
</reference>
<evidence type="ECO:0008006" key="3">
    <source>
        <dbReference type="Google" id="ProtNLM"/>
    </source>
</evidence>
<accession>A0ABV6DML1</accession>